<comment type="caution">
    <text evidence="2">The sequence shown here is derived from an EMBL/GenBank/DDBJ whole genome shotgun (WGS) entry which is preliminary data.</text>
</comment>
<protein>
    <submittedName>
        <fullName evidence="2">Uncharacterized protein</fullName>
    </submittedName>
</protein>
<dbReference type="AlphaFoldDB" id="A0A7C3V7L0"/>
<keyword evidence="1" id="KW-0472">Membrane</keyword>
<sequence>MAAPHESHEPHDRPAPAYRKNQALICILVFVCIVVAFAVPGLYTSVGAILAACVLIAVAAKMQPAPPAEEHH</sequence>
<dbReference type="EMBL" id="DTMF01000183">
    <property type="protein sequence ID" value="HGF34199.1"/>
    <property type="molecule type" value="Genomic_DNA"/>
</dbReference>
<evidence type="ECO:0000313" key="2">
    <source>
        <dbReference type="EMBL" id="HGF34199.1"/>
    </source>
</evidence>
<evidence type="ECO:0000256" key="1">
    <source>
        <dbReference type="SAM" id="Phobius"/>
    </source>
</evidence>
<keyword evidence="1" id="KW-1133">Transmembrane helix</keyword>
<feature type="transmembrane region" description="Helical" evidence="1">
    <location>
        <begin position="45"/>
        <end position="62"/>
    </location>
</feature>
<organism evidence="2">
    <name type="scientific">Desulfobacca acetoxidans</name>
    <dbReference type="NCBI Taxonomy" id="60893"/>
    <lineage>
        <taxon>Bacteria</taxon>
        <taxon>Pseudomonadati</taxon>
        <taxon>Thermodesulfobacteriota</taxon>
        <taxon>Desulfobaccia</taxon>
        <taxon>Desulfobaccales</taxon>
        <taxon>Desulfobaccaceae</taxon>
        <taxon>Desulfobacca</taxon>
    </lineage>
</organism>
<reference evidence="2" key="1">
    <citation type="journal article" date="2020" name="mSystems">
        <title>Genome- and Community-Level Interaction Insights into Carbon Utilization and Element Cycling Functions of Hydrothermarchaeota in Hydrothermal Sediment.</title>
        <authorList>
            <person name="Zhou Z."/>
            <person name="Liu Y."/>
            <person name="Xu W."/>
            <person name="Pan J."/>
            <person name="Luo Z.H."/>
            <person name="Li M."/>
        </authorList>
    </citation>
    <scope>NUCLEOTIDE SEQUENCE [LARGE SCALE GENOMIC DNA]</scope>
    <source>
        <strain evidence="2">SpSt-897</strain>
    </source>
</reference>
<gene>
    <name evidence="2" type="ORF">ENW96_07390</name>
</gene>
<accession>A0A7C3V7L0</accession>
<proteinExistence type="predicted"/>
<name>A0A7C3V7L0_9BACT</name>
<keyword evidence="1" id="KW-0812">Transmembrane</keyword>